<organism evidence="1 2">
    <name type="scientific">Rhabditophanes sp. KR3021</name>
    <dbReference type="NCBI Taxonomy" id="114890"/>
    <lineage>
        <taxon>Eukaryota</taxon>
        <taxon>Metazoa</taxon>
        <taxon>Ecdysozoa</taxon>
        <taxon>Nematoda</taxon>
        <taxon>Chromadorea</taxon>
        <taxon>Rhabditida</taxon>
        <taxon>Tylenchina</taxon>
        <taxon>Panagrolaimomorpha</taxon>
        <taxon>Strongyloidoidea</taxon>
        <taxon>Alloionematidae</taxon>
        <taxon>Rhabditophanes</taxon>
    </lineage>
</organism>
<name>A0AC35TGV0_9BILA</name>
<dbReference type="WBParaSite" id="RSKR_0000039900.1">
    <property type="protein sequence ID" value="RSKR_0000039900.1"/>
    <property type="gene ID" value="RSKR_0000039900"/>
</dbReference>
<protein>
    <submittedName>
        <fullName evidence="2">UMP-CMP kinase</fullName>
    </submittedName>
</protein>
<proteinExistence type="predicted"/>
<dbReference type="Proteomes" id="UP000095286">
    <property type="component" value="Unplaced"/>
</dbReference>
<accession>A0AC35TGV0</accession>
<evidence type="ECO:0000313" key="2">
    <source>
        <dbReference type="WBParaSite" id="RSKR_0000039900.1"/>
    </source>
</evidence>
<reference evidence="2" key="1">
    <citation type="submission" date="2016-11" db="UniProtKB">
        <authorList>
            <consortium name="WormBaseParasite"/>
        </authorList>
    </citation>
    <scope>IDENTIFICATION</scope>
    <source>
        <strain evidence="2">KR3021</strain>
    </source>
</reference>
<sequence length="189" mass="21186">MFNVVFVLGSPGVGKGTQCQLIQEKLGYKHLSAGDLLRAERQRPNSQFGELIEGHIVNGTIVPVEITCQLIKNAMLAGGDDNKGFLIDGFPRNRDNLDGWIKEMNGITNVQFVLYLSCDEEVCLQRCLNRGQGRSDDNEESLKKRIQTYNQQTLPIINYYKDKGMVKEIPSLGNAEEVFDTIQKTFISA</sequence>
<evidence type="ECO:0000313" key="1">
    <source>
        <dbReference type="Proteomes" id="UP000095286"/>
    </source>
</evidence>